<dbReference type="PROSITE" id="PS50943">
    <property type="entry name" value="HTH_CROC1"/>
    <property type="match status" value="1"/>
</dbReference>
<feature type="domain" description="HTH cro/C1-type" evidence="1">
    <location>
        <begin position="10"/>
        <end position="41"/>
    </location>
</feature>
<dbReference type="InterPro" id="IPR001387">
    <property type="entry name" value="Cro/C1-type_HTH"/>
</dbReference>
<sequence>MNQKNIGSFLKILRKEKNLTQEQLAEQFNVSSRTVSRWETGV</sequence>
<name>A0ABV1GSH0_9FIRM</name>
<evidence type="ECO:0000313" key="3">
    <source>
        <dbReference type="Proteomes" id="UP001480973"/>
    </source>
</evidence>
<accession>A0ABV1GSH0</accession>
<gene>
    <name evidence="2" type="ORF">WMO38_13160</name>
</gene>
<evidence type="ECO:0000259" key="1">
    <source>
        <dbReference type="PROSITE" id="PS50943"/>
    </source>
</evidence>
<dbReference type="Proteomes" id="UP001480973">
    <property type="component" value="Unassembled WGS sequence"/>
</dbReference>
<dbReference type="EMBL" id="JBBMES010000021">
    <property type="protein sequence ID" value="MEQ2536051.1"/>
    <property type="molecule type" value="Genomic_DNA"/>
</dbReference>
<reference evidence="2 3" key="1">
    <citation type="submission" date="2024-03" db="EMBL/GenBank/DDBJ databases">
        <title>Human intestinal bacterial collection.</title>
        <authorList>
            <person name="Pauvert C."/>
            <person name="Hitch T.C.A."/>
            <person name="Clavel T."/>
        </authorList>
    </citation>
    <scope>NUCLEOTIDE SEQUENCE [LARGE SCALE GENOMIC DNA]</scope>
    <source>
        <strain evidence="2 3">CLA-JM-H10</strain>
    </source>
</reference>
<dbReference type="Pfam" id="PF01381">
    <property type="entry name" value="HTH_3"/>
    <property type="match status" value="1"/>
</dbReference>
<proteinExistence type="predicted"/>
<dbReference type="Gene3D" id="1.10.260.40">
    <property type="entry name" value="lambda repressor-like DNA-binding domains"/>
    <property type="match status" value="1"/>
</dbReference>
<comment type="caution">
    <text evidence="2">The sequence shown here is derived from an EMBL/GenBank/DDBJ whole genome shotgun (WGS) entry which is preliminary data.</text>
</comment>
<evidence type="ECO:0000313" key="2">
    <source>
        <dbReference type="EMBL" id="MEQ2536051.1"/>
    </source>
</evidence>
<keyword evidence="3" id="KW-1185">Reference proteome</keyword>
<organism evidence="2 3">
    <name type="scientific">Lachnospira intestinalis</name>
    <dbReference type="NCBI Taxonomy" id="3133158"/>
    <lineage>
        <taxon>Bacteria</taxon>
        <taxon>Bacillati</taxon>
        <taxon>Bacillota</taxon>
        <taxon>Clostridia</taxon>
        <taxon>Lachnospirales</taxon>
        <taxon>Lachnospiraceae</taxon>
        <taxon>Lachnospira</taxon>
    </lineage>
</organism>
<protein>
    <submittedName>
        <fullName evidence="2">Helix-turn-helix transcriptional regulator</fullName>
    </submittedName>
</protein>
<dbReference type="SUPFAM" id="SSF47413">
    <property type="entry name" value="lambda repressor-like DNA-binding domains"/>
    <property type="match status" value="1"/>
</dbReference>
<dbReference type="CDD" id="cd00093">
    <property type="entry name" value="HTH_XRE"/>
    <property type="match status" value="1"/>
</dbReference>
<dbReference type="InterPro" id="IPR010982">
    <property type="entry name" value="Lambda_DNA-bd_dom_sf"/>
</dbReference>